<evidence type="ECO:0000313" key="6">
    <source>
        <dbReference type="EMBL" id="GFZ80225.1"/>
    </source>
</evidence>
<dbReference type="GO" id="GO:0016887">
    <property type="term" value="F:ATP hydrolysis activity"/>
    <property type="evidence" value="ECO:0007669"/>
    <property type="project" value="InterPro"/>
</dbReference>
<dbReference type="PANTHER" id="PTHR19211:SF6">
    <property type="entry name" value="BLL7188 PROTEIN"/>
    <property type="match status" value="1"/>
</dbReference>
<feature type="domain" description="ABC transporter" evidence="5">
    <location>
        <begin position="4"/>
        <end position="237"/>
    </location>
</feature>
<dbReference type="Proteomes" id="UP000627715">
    <property type="component" value="Unassembled WGS sequence"/>
</dbReference>
<dbReference type="InterPro" id="IPR027417">
    <property type="entry name" value="P-loop_NTPase"/>
</dbReference>
<dbReference type="InterPro" id="IPR017871">
    <property type="entry name" value="ABC_transporter-like_CS"/>
</dbReference>
<evidence type="ECO:0000256" key="1">
    <source>
        <dbReference type="ARBA" id="ARBA00022737"/>
    </source>
</evidence>
<dbReference type="AlphaFoldDB" id="A0A916QLK1"/>
<dbReference type="GO" id="GO:0005524">
    <property type="term" value="F:ATP binding"/>
    <property type="evidence" value="ECO:0007669"/>
    <property type="project" value="UniProtKB-KW"/>
</dbReference>
<dbReference type="InterPro" id="IPR050611">
    <property type="entry name" value="ABCF"/>
</dbReference>
<feature type="region of interest" description="Disordered" evidence="4">
    <location>
        <begin position="249"/>
        <end position="270"/>
    </location>
</feature>
<dbReference type="PROSITE" id="PS50893">
    <property type="entry name" value="ABC_TRANSPORTER_2"/>
    <property type="match status" value="1"/>
</dbReference>
<proteinExistence type="predicted"/>
<dbReference type="Pfam" id="PF00005">
    <property type="entry name" value="ABC_tran"/>
    <property type="match status" value="2"/>
</dbReference>
<dbReference type="SMART" id="SM00382">
    <property type="entry name" value="AAA"/>
    <property type="match status" value="2"/>
</dbReference>
<evidence type="ECO:0000256" key="3">
    <source>
        <dbReference type="ARBA" id="ARBA00022840"/>
    </source>
</evidence>
<dbReference type="EMBL" id="BMIY01000010">
    <property type="protein sequence ID" value="GFZ80225.1"/>
    <property type="molecule type" value="Genomic_DNA"/>
</dbReference>
<evidence type="ECO:0000313" key="7">
    <source>
        <dbReference type="Proteomes" id="UP000627715"/>
    </source>
</evidence>
<evidence type="ECO:0000256" key="2">
    <source>
        <dbReference type="ARBA" id="ARBA00022741"/>
    </source>
</evidence>
<dbReference type="Gene3D" id="3.40.50.300">
    <property type="entry name" value="P-loop containing nucleotide triphosphate hydrolases"/>
    <property type="match status" value="2"/>
</dbReference>
<gene>
    <name evidence="6" type="ORF">GCM10011403_24280</name>
</gene>
<dbReference type="InterPro" id="IPR003593">
    <property type="entry name" value="AAA+_ATPase"/>
</dbReference>
<name>A0A916QLK1_9GAMM</name>
<evidence type="ECO:0000259" key="5">
    <source>
        <dbReference type="PROSITE" id="PS50893"/>
    </source>
</evidence>
<dbReference type="OrthoDB" id="9808609at2"/>
<keyword evidence="7" id="KW-1185">Reference proteome</keyword>
<keyword evidence="3 6" id="KW-0067">ATP-binding</keyword>
<reference evidence="6" key="1">
    <citation type="journal article" date="2014" name="Int. J. Syst. Evol. Microbiol.">
        <title>Complete genome sequence of Corynebacterium casei LMG S-19264T (=DSM 44701T), isolated from a smear-ripened cheese.</title>
        <authorList>
            <consortium name="US DOE Joint Genome Institute (JGI-PGF)"/>
            <person name="Walter F."/>
            <person name="Albersmeier A."/>
            <person name="Kalinowski J."/>
            <person name="Ruckert C."/>
        </authorList>
    </citation>
    <scope>NUCLEOTIDE SEQUENCE</scope>
    <source>
        <strain evidence="6">CGMCC 1.15425</strain>
    </source>
</reference>
<dbReference type="SUPFAM" id="SSF52540">
    <property type="entry name" value="P-loop containing nucleoside triphosphate hydrolases"/>
    <property type="match status" value="2"/>
</dbReference>
<evidence type="ECO:0000256" key="4">
    <source>
        <dbReference type="SAM" id="MobiDB-lite"/>
    </source>
</evidence>
<organism evidence="6 7">
    <name type="scientific">Pseudohongiella nitratireducens</name>
    <dbReference type="NCBI Taxonomy" id="1768907"/>
    <lineage>
        <taxon>Bacteria</taxon>
        <taxon>Pseudomonadati</taxon>
        <taxon>Pseudomonadota</taxon>
        <taxon>Gammaproteobacteria</taxon>
        <taxon>Pseudomonadales</taxon>
        <taxon>Pseudohongiellaceae</taxon>
        <taxon>Pseudohongiella</taxon>
    </lineage>
</organism>
<sequence>MSVCRANKVAYQLDNGKVLFENISFSVNSNRIGLLGRNGIGKSLLLSLITGVNRPTKGHIKLTVSVAQYEQQPGEILSDQRTIVQYLGLEPVLLALERIAAGECSAELFEQVGDHWQIEKQLAQQLGALGLPQDIHSPCSQLSGGQLTRLRLWCLFRSRAGFLVLDEPSNHLDGMGKRWLLDEIRQFPGHILLVSHDRFLLREMEEIWELSQLGLTRYGGNYDVYEREKSLVVSAVERQLNELNQEKKRLKSQVQNSREKAEKRVAQGNRVRKAGGQSKLLLDYQKNSAEAALSARRKQDAAQAKQLATKKATLQSKQDALKTQTLALPERLSAKGRLLTVSRIRLPYGCGQEISVQLSGTDKLHVQGNNGCGKSSLLKVIAGALQPLSGEVRLGGSVSYLDQDFASLDGNTSVLDHLLDACPGMSETAARTRLAGAGLESDAVFKYVNQLSGGEKMKLAVLMVSYQPGERLLLLDEPDNHLDLDGKQVLADALKQYQGAFIMVSHDNDFVKACGVNKGITVADNKA</sequence>
<accession>A0A916QLK1</accession>
<reference evidence="6" key="2">
    <citation type="submission" date="2020-09" db="EMBL/GenBank/DDBJ databases">
        <authorList>
            <person name="Sun Q."/>
            <person name="Zhou Y."/>
        </authorList>
    </citation>
    <scope>NUCLEOTIDE SEQUENCE</scope>
    <source>
        <strain evidence="6">CGMCC 1.15425</strain>
    </source>
</reference>
<protein>
    <submittedName>
        <fullName evidence="6">ABC transporter ATP-binding protein</fullName>
    </submittedName>
</protein>
<dbReference type="PROSITE" id="PS00211">
    <property type="entry name" value="ABC_TRANSPORTER_1"/>
    <property type="match status" value="1"/>
</dbReference>
<comment type="caution">
    <text evidence="6">The sequence shown here is derived from an EMBL/GenBank/DDBJ whole genome shotgun (WGS) entry which is preliminary data.</text>
</comment>
<dbReference type="RefSeq" id="WP_068810128.1">
    <property type="nucleotide sequence ID" value="NZ_BMIY01000010.1"/>
</dbReference>
<keyword evidence="2" id="KW-0547">Nucleotide-binding</keyword>
<dbReference type="PANTHER" id="PTHR19211">
    <property type="entry name" value="ATP-BINDING TRANSPORT PROTEIN-RELATED"/>
    <property type="match status" value="1"/>
</dbReference>
<keyword evidence="1" id="KW-0677">Repeat</keyword>
<dbReference type="InterPro" id="IPR003439">
    <property type="entry name" value="ABC_transporter-like_ATP-bd"/>
</dbReference>